<dbReference type="Proteomes" id="UP000224871">
    <property type="component" value="Unassembled WGS sequence"/>
</dbReference>
<dbReference type="Gene3D" id="3.30.420.40">
    <property type="match status" value="1"/>
</dbReference>
<proteinExistence type="predicted"/>
<gene>
    <name evidence="1" type="ORF">Xinn_03046</name>
</gene>
<keyword evidence="2" id="KW-1185">Reference proteome</keyword>
<name>A0A2G0N8X7_9GAMM</name>
<dbReference type="SUPFAM" id="SSF53067">
    <property type="entry name" value="Actin-like ATPase domain"/>
    <property type="match status" value="1"/>
</dbReference>
<dbReference type="EMBL" id="NIBU01000044">
    <property type="protein sequence ID" value="PHM31146.1"/>
    <property type="molecule type" value="Genomic_DNA"/>
</dbReference>
<protein>
    <submittedName>
        <fullName evidence="1">Molecular chaperone</fullName>
    </submittedName>
</protein>
<organism evidence="1 2">
    <name type="scientific">Xenorhabdus innexi</name>
    <dbReference type="NCBI Taxonomy" id="290109"/>
    <lineage>
        <taxon>Bacteria</taxon>
        <taxon>Pseudomonadati</taxon>
        <taxon>Pseudomonadota</taxon>
        <taxon>Gammaproteobacteria</taxon>
        <taxon>Enterobacterales</taxon>
        <taxon>Morganellaceae</taxon>
        <taxon>Xenorhabdus</taxon>
    </lineage>
</organism>
<accession>A0A2G0N8X7</accession>
<reference evidence="1 2" key="1">
    <citation type="journal article" date="2017" name="Nat. Microbiol.">
        <title>Natural product diversity associated with the nematode symbionts Photorhabdus and Xenorhabdus.</title>
        <authorList>
            <person name="Tobias N.J."/>
            <person name="Wolff H."/>
            <person name="Djahanschiri B."/>
            <person name="Grundmann F."/>
            <person name="Kronenwerth M."/>
            <person name="Shi Y.M."/>
            <person name="Simonyi S."/>
            <person name="Grun P."/>
            <person name="Shapiro-Ilan D."/>
            <person name="Pidot S.J."/>
            <person name="Stinear T.P."/>
            <person name="Ebersberger I."/>
            <person name="Bode H.B."/>
        </authorList>
    </citation>
    <scope>NUCLEOTIDE SEQUENCE [LARGE SCALE GENOMIC DNA]</scope>
    <source>
        <strain evidence="1 2">DSM 16336</strain>
    </source>
</reference>
<comment type="caution">
    <text evidence="1">The sequence shown here is derived from an EMBL/GenBank/DDBJ whole genome shotgun (WGS) entry which is preliminary data.</text>
</comment>
<sequence length="87" mass="9656">MFIGFDYGTSNCAVAEMIGNTPKLIAIENDNFYMPSALAAPTRESVSEHLFRHRNISPGSPVGEQLLRSAITTNREEGGNCQYSWHH</sequence>
<evidence type="ECO:0000313" key="2">
    <source>
        <dbReference type="Proteomes" id="UP000224871"/>
    </source>
</evidence>
<evidence type="ECO:0000313" key="1">
    <source>
        <dbReference type="EMBL" id="PHM31146.1"/>
    </source>
</evidence>
<dbReference type="InterPro" id="IPR043129">
    <property type="entry name" value="ATPase_NBD"/>
</dbReference>